<comment type="caution">
    <text evidence="10">The sequence shown here is derived from an EMBL/GenBank/DDBJ whole genome shotgun (WGS) entry which is preliminary data.</text>
</comment>
<feature type="non-terminal residue" evidence="10">
    <location>
        <position position="352"/>
    </location>
</feature>
<keyword evidence="3" id="KW-0812">Transmembrane</keyword>
<dbReference type="GO" id="GO:0016413">
    <property type="term" value="F:O-acetyltransferase activity"/>
    <property type="evidence" value="ECO:0007669"/>
    <property type="project" value="InterPro"/>
</dbReference>
<comment type="subcellular location">
    <subcellularLocation>
        <location evidence="1">Membrane</location>
        <topology evidence="1">Single-pass membrane protein</topology>
    </subcellularLocation>
</comment>
<organism evidence="10 11">
    <name type="scientific">Cephalotus follicularis</name>
    <name type="common">Albany pitcher plant</name>
    <dbReference type="NCBI Taxonomy" id="3775"/>
    <lineage>
        <taxon>Eukaryota</taxon>
        <taxon>Viridiplantae</taxon>
        <taxon>Streptophyta</taxon>
        <taxon>Embryophyta</taxon>
        <taxon>Tracheophyta</taxon>
        <taxon>Spermatophyta</taxon>
        <taxon>Magnoliopsida</taxon>
        <taxon>eudicotyledons</taxon>
        <taxon>Gunneridae</taxon>
        <taxon>Pentapetalae</taxon>
        <taxon>rosids</taxon>
        <taxon>fabids</taxon>
        <taxon>Oxalidales</taxon>
        <taxon>Cephalotaceae</taxon>
        <taxon>Cephalotus</taxon>
    </lineage>
</organism>
<evidence type="ECO:0000313" key="10">
    <source>
        <dbReference type="EMBL" id="GAV60688.1"/>
    </source>
</evidence>
<evidence type="ECO:0000259" key="8">
    <source>
        <dbReference type="Pfam" id="PF13839"/>
    </source>
</evidence>
<name>A0A1Q3AYA8_CEPFO</name>
<keyword evidence="6" id="KW-0472">Membrane</keyword>
<dbReference type="PANTHER" id="PTHR32285:SF206">
    <property type="entry name" value="PROTEIN TRICHOME BIREFRINGENCE-LIKE 37"/>
    <property type="match status" value="1"/>
</dbReference>
<evidence type="ECO:0000256" key="3">
    <source>
        <dbReference type="ARBA" id="ARBA00022692"/>
    </source>
</evidence>
<dbReference type="GO" id="GO:0005794">
    <property type="term" value="C:Golgi apparatus"/>
    <property type="evidence" value="ECO:0007669"/>
    <property type="project" value="TreeGrafter"/>
</dbReference>
<protein>
    <submittedName>
        <fullName evidence="10">PC-Esterase domain-containing protein/PMR5N domain-containing protein</fullName>
    </submittedName>
</protein>
<dbReference type="InterPro" id="IPR029962">
    <property type="entry name" value="TBL"/>
</dbReference>
<evidence type="ECO:0000256" key="7">
    <source>
        <dbReference type="SAM" id="SignalP"/>
    </source>
</evidence>
<dbReference type="Pfam" id="PF14416">
    <property type="entry name" value="PMR5N"/>
    <property type="match status" value="1"/>
</dbReference>
<accession>A0A1Q3AYA8</accession>
<evidence type="ECO:0000313" key="11">
    <source>
        <dbReference type="Proteomes" id="UP000187406"/>
    </source>
</evidence>
<evidence type="ECO:0000256" key="6">
    <source>
        <dbReference type="ARBA" id="ARBA00023136"/>
    </source>
</evidence>
<keyword evidence="5" id="KW-1133">Transmembrane helix</keyword>
<keyword evidence="11" id="KW-1185">Reference proteome</keyword>
<dbReference type="InParanoid" id="A0A1Q3AYA8"/>
<evidence type="ECO:0000256" key="4">
    <source>
        <dbReference type="ARBA" id="ARBA00022968"/>
    </source>
</evidence>
<evidence type="ECO:0000256" key="5">
    <source>
        <dbReference type="ARBA" id="ARBA00022989"/>
    </source>
</evidence>
<feature type="signal peptide" evidence="7">
    <location>
        <begin position="1"/>
        <end position="27"/>
    </location>
</feature>
<keyword evidence="4" id="KW-0735">Signal-anchor</keyword>
<keyword evidence="7" id="KW-0732">Signal</keyword>
<dbReference type="PANTHER" id="PTHR32285">
    <property type="entry name" value="PROTEIN TRICHOME BIREFRINGENCE-LIKE 9-RELATED"/>
    <property type="match status" value="1"/>
</dbReference>
<evidence type="ECO:0000259" key="9">
    <source>
        <dbReference type="Pfam" id="PF14416"/>
    </source>
</evidence>
<dbReference type="Pfam" id="PF13839">
    <property type="entry name" value="PC-Esterase"/>
    <property type="match status" value="1"/>
</dbReference>
<dbReference type="InterPro" id="IPR025846">
    <property type="entry name" value="TBL_N"/>
</dbReference>
<dbReference type="GO" id="GO:0016020">
    <property type="term" value="C:membrane"/>
    <property type="evidence" value="ECO:0007669"/>
    <property type="project" value="UniProtKB-SubCell"/>
</dbReference>
<dbReference type="Proteomes" id="UP000187406">
    <property type="component" value="Unassembled WGS sequence"/>
</dbReference>
<comment type="similarity">
    <text evidence="2">Belongs to the PC-esterase family. TBL subfamily.</text>
</comment>
<reference evidence="11" key="1">
    <citation type="submission" date="2016-04" db="EMBL/GenBank/DDBJ databases">
        <title>Cephalotus genome sequencing.</title>
        <authorList>
            <person name="Fukushima K."/>
            <person name="Hasebe M."/>
            <person name="Fang X."/>
        </authorList>
    </citation>
    <scope>NUCLEOTIDE SEQUENCE [LARGE SCALE GENOMIC DNA]</scope>
    <source>
        <strain evidence="11">cv. St1</strain>
    </source>
</reference>
<evidence type="ECO:0000256" key="2">
    <source>
        <dbReference type="ARBA" id="ARBA00007727"/>
    </source>
</evidence>
<gene>
    <name evidence="10" type="ORF">CFOL_v3_04217</name>
</gene>
<sequence>MVQGSCCFRSFAFAVFLAACISHQSNAQLGTCDFFHGSWVNDDTNPLYSTLTCPFIAQEFDCQKNGRPDQLYLKYRWQPSNCTLPRFNGQDFLTRFKGKKILFVGDSLSFNQWQSLSCMLHAAVPQSNFTLTENGVLSTFTLPEYGFSVSLNLAPFLVDVVIEKIGRVLKLDSITNGNAWIGYDMLIFNTWHWWLHTGSLIVRLIKTIFHTCNYSNMDRVVAFKEGLITWSHWVESNVNTSITKVYFQGASATHYNGSEWNEPNSNCNGQTQPVSGSTYAGEVPPAVGVVKEVLSSMSTKVTLLDVTKLSQFRKDGHPSVYGSYPKESDCAHWCLAGVPDTWNQLLYALILT</sequence>
<evidence type="ECO:0000256" key="1">
    <source>
        <dbReference type="ARBA" id="ARBA00004167"/>
    </source>
</evidence>
<feature type="domain" description="Trichome birefringence-like C-terminal" evidence="8">
    <location>
        <begin position="84"/>
        <end position="348"/>
    </location>
</feature>
<feature type="chain" id="PRO_5012840253" evidence="7">
    <location>
        <begin position="28"/>
        <end position="352"/>
    </location>
</feature>
<feature type="domain" description="Trichome birefringence-like N-terminal" evidence="9">
    <location>
        <begin position="31"/>
        <end position="82"/>
    </location>
</feature>
<dbReference type="OrthoDB" id="630188at2759"/>
<dbReference type="InterPro" id="IPR026057">
    <property type="entry name" value="TBL_C"/>
</dbReference>
<dbReference type="EMBL" id="BDDD01000163">
    <property type="protein sequence ID" value="GAV60688.1"/>
    <property type="molecule type" value="Genomic_DNA"/>
</dbReference>
<dbReference type="AlphaFoldDB" id="A0A1Q3AYA8"/>
<proteinExistence type="inferred from homology"/>